<evidence type="ECO:0008006" key="9">
    <source>
        <dbReference type="Google" id="ProtNLM"/>
    </source>
</evidence>
<protein>
    <recommendedName>
        <fullName evidence="9">G protein-coupled receptor</fullName>
    </recommendedName>
</protein>
<organism evidence="7 8">
    <name type="scientific">Pristionchus entomophagus</name>
    <dbReference type="NCBI Taxonomy" id="358040"/>
    <lineage>
        <taxon>Eukaryota</taxon>
        <taxon>Metazoa</taxon>
        <taxon>Ecdysozoa</taxon>
        <taxon>Nematoda</taxon>
        <taxon>Chromadorea</taxon>
        <taxon>Rhabditida</taxon>
        <taxon>Rhabditina</taxon>
        <taxon>Diplogasteromorpha</taxon>
        <taxon>Diplogasteroidea</taxon>
        <taxon>Neodiplogasteridae</taxon>
        <taxon>Pristionchus</taxon>
    </lineage>
</organism>
<evidence type="ECO:0000256" key="4">
    <source>
        <dbReference type="ARBA" id="ARBA00022989"/>
    </source>
</evidence>
<keyword evidence="4 6" id="KW-1133">Transmembrane helix</keyword>
<name>A0AAV5U6J5_9BILA</name>
<evidence type="ECO:0000256" key="2">
    <source>
        <dbReference type="ARBA" id="ARBA00009166"/>
    </source>
</evidence>
<dbReference type="Proteomes" id="UP001432027">
    <property type="component" value="Unassembled WGS sequence"/>
</dbReference>
<keyword evidence="5 6" id="KW-0472">Membrane</keyword>
<sequence>AFMDGLSRYYFLIHLAIFVVGFTSNLVLLIAAFRRTPKLLKNYSILIKLGALNDLICISCDFFTMQRVLIVPGNILYLSEGPCAQFSIRTCHLVYSMQLTTLMYSHYVMLASFAFRLWVLHRRPPSTISLLAMMIVIFINPAFTGVCAL</sequence>
<dbReference type="AlphaFoldDB" id="A0AAV5U6J5"/>
<evidence type="ECO:0000256" key="1">
    <source>
        <dbReference type="ARBA" id="ARBA00004141"/>
    </source>
</evidence>
<keyword evidence="3 6" id="KW-0812">Transmembrane</keyword>
<evidence type="ECO:0000313" key="8">
    <source>
        <dbReference type="Proteomes" id="UP001432027"/>
    </source>
</evidence>
<gene>
    <name evidence="7" type="ORF">PENTCL1PPCAC_24639</name>
</gene>
<dbReference type="GO" id="GO:0016020">
    <property type="term" value="C:membrane"/>
    <property type="evidence" value="ECO:0007669"/>
    <property type="project" value="UniProtKB-SubCell"/>
</dbReference>
<dbReference type="InterPro" id="IPR019421">
    <property type="entry name" value="7TM_GPCR_serpentine_rcpt_Srd"/>
</dbReference>
<evidence type="ECO:0000313" key="7">
    <source>
        <dbReference type="EMBL" id="GMT02465.1"/>
    </source>
</evidence>
<evidence type="ECO:0000256" key="3">
    <source>
        <dbReference type="ARBA" id="ARBA00022692"/>
    </source>
</evidence>
<evidence type="ECO:0000256" key="6">
    <source>
        <dbReference type="SAM" id="Phobius"/>
    </source>
</evidence>
<dbReference type="EMBL" id="BTSX01000005">
    <property type="protein sequence ID" value="GMT02465.1"/>
    <property type="molecule type" value="Genomic_DNA"/>
</dbReference>
<feature type="transmembrane region" description="Helical" evidence="6">
    <location>
        <begin position="127"/>
        <end position="146"/>
    </location>
</feature>
<dbReference type="PANTHER" id="PTHR22945">
    <property type="entry name" value="SERPENTINE RECEPTOR, CLASS D DELTA"/>
    <property type="match status" value="1"/>
</dbReference>
<evidence type="ECO:0000256" key="5">
    <source>
        <dbReference type="ARBA" id="ARBA00023136"/>
    </source>
</evidence>
<reference evidence="7" key="1">
    <citation type="submission" date="2023-10" db="EMBL/GenBank/DDBJ databases">
        <title>Genome assembly of Pristionchus species.</title>
        <authorList>
            <person name="Yoshida K."/>
            <person name="Sommer R.J."/>
        </authorList>
    </citation>
    <scope>NUCLEOTIDE SEQUENCE</scope>
    <source>
        <strain evidence="7">RS0144</strain>
    </source>
</reference>
<proteinExistence type="inferred from homology"/>
<feature type="transmembrane region" description="Helical" evidence="6">
    <location>
        <begin position="102"/>
        <end position="120"/>
    </location>
</feature>
<comment type="subcellular location">
    <subcellularLocation>
        <location evidence="1">Membrane</location>
        <topology evidence="1">Multi-pass membrane protein</topology>
    </subcellularLocation>
</comment>
<feature type="non-terminal residue" evidence="7">
    <location>
        <position position="1"/>
    </location>
</feature>
<dbReference type="Pfam" id="PF10317">
    <property type="entry name" value="7TM_GPCR_Srd"/>
    <property type="match status" value="1"/>
</dbReference>
<feature type="non-terminal residue" evidence="7">
    <location>
        <position position="149"/>
    </location>
</feature>
<dbReference type="PANTHER" id="PTHR22945:SF40">
    <property type="entry name" value="SERPENTINE RECEPTOR, CLASS D (DELTA)-RELATED"/>
    <property type="match status" value="1"/>
</dbReference>
<dbReference type="InterPro" id="IPR050920">
    <property type="entry name" value="Nematode_rcpt-like_delta"/>
</dbReference>
<keyword evidence="8" id="KW-1185">Reference proteome</keyword>
<accession>A0AAV5U6J5</accession>
<feature type="transmembrane region" description="Helical" evidence="6">
    <location>
        <begin position="12"/>
        <end position="33"/>
    </location>
</feature>
<comment type="caution">
    <text evidence="7">The sequence shown here is derived from an EMBL/GenBank/DDBJ whole genome shotgun (WGS) entry which is preliminary data.</text>
</comment>
<comment type="similarity">
    <text evidence="2">Belongs to the nematode receptor-like protein srd family.</text>
</comment>